<name>A0A7M7LIM0_STRPU</name>
<dbReference type="EnsemblMetazoa" id="XM_001185801">
    <property type="protein sequence ID" value="XP_001185801"/>
    <property type="gene ID" value="LOC754474"/>
</dbReference>
<dbReference type="KEGG" id="spu:754474"/>
<dbReference type="OMA" id="WHRDQRI"/>
<evidence type="ECO:0000313" key="3">
    <source>
        <dbReference type="Proteomes" id="UP000007110"/>
    </source>
</evidence>
<sequence>MTSKATKALRGLKTLQADEIGVLKSMKASEMSSDIRCQNHAAKEALRKQVNIWYQDQHDAVRKLSQNQQQAFSKLIKFQNEKRKIQRQSYIQKQRAIQQTLREQAIKDREAAARKFLESTIKKGKKKIVERQKEKMEMKLGDIEENEEEAIDVGDGSNAKTLVSDESVDEGYKMVEENRDKPKTEIQGDLPGRESVDSGIVTHSLNSQNSFAKIAEKLPHDQLIVSEDFASKRDRKVTFVEDETGEERKLVHNKINDVMTTPLSISHHRVTVIDGETGHVEILPRQKTRVVDESAFLRKRVGDMSLRSNRIPDIHRAHLRPSTSERKGQDGFDDEDAVAMPTRTDSDLDRIKAIARENGNSHFHNADDTVTLSRMNTTSSILPPISEDAQISIQADETQNRLRVIDQTGKTDHVGSDNSAVDTSPAKSLLSSVGDELYDQSVNGSDEEEVLASGDDDDDDDAVRRDKIREKRMRERRKLEDDMHKYHVGIANRTFKVPQYEVPPVPRVPVYTRNSVGSLVASEKTVKLASEDFKLPSRRQEYLIKKALEWEEARKEVREKKLREFLAKMKNSEQSIPAKNDLTKLAKRREPFQTQKRDSISHNTMKSTIFGRALVTGSRYTGETTDVNDLRNCRYIRQTSIDTTSSSSVDESYEMRRRKRALDKVSSWGSLGAPHGGSSRTKKRTSRPYVSL</sequence>
<dbReference type="AlphaFoldDB" id="A0A7M7LIM0"/>
<dbReference type="InParanoid" id="A0A7M7LIM0"/>
<feature type="region of interest" description="Disordered" evidence="1">
    <location>
        <begin position="664"/>
        <end position="692"/>
    </location>
</feature>
<keyword evidence="3" id="KW-1185">Reference proteome</keyword>
<feature type="compositionally biased region" description="Acidic residues" evidence="1">
    <location>
        <begin position="445"/>
        <end position="461"/>
    </location>
</feature>
<reference evidence="2" key="2">
    <citation type="submission" date="2021-01" db="UniProtKB">
        <authorList>
            <consortium name="EnsemblMetazoa"/>
        </authorList>
    </citation>
    <scope>IDENTIFICATION</scope>
</reference>
<dbReference type="RefSeq" id="XP_001185801.3">
    <property type="nucleotide sequence ID" value="XM_001185801.4"/>
</dbReference>
<feature type="compositionally biased region" description="Basic and acidic residues" evidence="1">
    <location>
        <begin position="581"/>
        <end position="600"/>
    </location>
</feature>
<dbReference type="GeneID" id="754474"/>
<dbReference type="OrthoDB" id="10062122at2759"/>
<feature type="region of interest" description="Disordered" evidence="1">
    <location>
        <begin position="443"/>
        <end position="464"/>
    </location>
</feature>
<dbReference type="Proteomes" id="UP000007110">
    <property type="component" value="Unassembled WGS sequence"/>
</dbReference>
<evidence type="ECO:0000256" key="1">
    <source>
        <dbReference type="SAM" id="MobiDB-lite"/>
    </source>
</evidence>
<feature type="region of interest" description="Disordered" evidence="1">
    <location>
        <begin position="580"/>
        <end position="601"/>
    </location>
</feature>
<protein>
    <submittedName>
        <fullName evidence="2">Uncharacterized protein</fullName>
    </submittedName>
</protein>
<organism evidence="2 3">
    <name type="scientific">Strongylocentrotus purpuratus</name>
    <name type="common">Purple sea urchin</name>
    <dbReference type="NCBI Taxonomy" id="7668"/>
    <lineage>
        <taxon>Eukaryota</taxon>
        <taxon>Metazoa</taxon>
        <taxon>Echinodermata</taxon>
        <taxon>Eleutherozoa</taxon>
        <taxon>Echinozoa</taxon>
        <taxon>Echinoidea</taxon>
        <taxon>Euechinoidea</taxon>
        <taxon>Echinacea</taxon>
        <taxon>Camarodonta</taxon>
        <taxon>Echinidea</taxon>
        <taxon>Strongylocentrotidae</taxon>
        <taxon>Strongylocentrotus</taxon>
    </lineage>
</organism>
<reference evidence="3" key="1">
    <citation type="submission" date="2015-02" db="EMBL/GenBank/DDBJ databases">
        <title>Genome sequencing for Strongylocentrotus purpuratus.</title>
        <authorList>
            <person name="Murali S."/>
            <person name="Liu Y."/>
            <person name="Vee V."/>
            <person name="English A."/>
            <person name="Wang M."/>
            <person name="Skinner E."/>
            <person name="Han Y."/>
            <person name="Muzny D.M."/>
            <person name="Worley K.C."/>
            <person name="Gibbs R.A."/>
        </authorList>
    </citation>
    <scope>NUCLEOTIDE SEQUENCE</scope>
</reference>
<accession>A0A7M7LIM0</accession>
<evidence type="ECO:0000313" key="2">
    <source>
        <dbReference type="EnsemblMetazoa" id="XP_001185801"/>
    </source>
</evidence>
<proteinExistence type="predicted"/>